<reference evidence="10" key="2">
    <citation type="journal article" date="2021" name="PeerJ">
        <title>Extensive microbial diversity within the chicken gut microbiome revealed by metagenomics and culture.</title>
        <authorList>
            <person name="Gilroy R."/>
            <person name="Ravi A."/>
            <person name="Getino M."/>
            <person name="Pursley I."/>
            <person name="Horton D.L."/>
            <person name="Alikhan N.F."/>
            <person name="Baker D."/>
            <person name="Gharbi K."/>
            <person name="Hall N."/>
            <person name="Watson M."/>
            <person name="Adriaenssens E.M."/>
            <person name="Foster-Nyarko E."/>
            <person name="Jarju S."/>
            <person name="Secka A."/>
            <person name="Antonio M."/>
            <person name="Oren A."/>
            <person name="Chaudhuri R.R."/>
            <person name="La Ragione R."/>
            <person name="Hildebrand F."/>
            <person name="Pallen M.J."/>
        </authorList>
    </citation>
    <scope>NUCLEOTIDE SEQUENCE</scope>
    <source>
        <strain evidence="10">10192</strain>
    </source>
</reference>
<reference evidence="10" key="1">
    <citation type="submission" date="2020-10" db="EMBL/GenBank/DDBJ databases">
        <authorList>
            <person name="Gilroy R."/>
        </authorList>
    </citation>
    <scope>NUCLEOTIDE SEQUENCE</scope>
    <source>
        <strain evidence="10">10192</strain>
    </source>
</reference>
<keyword evidence="5 10" id="KW-0548">Nucleotidyltransferase</keyword>
<dbReference type="InterPro" id="IPR004805">
    <property type="entry name" value="DnaE2/DnaE/PolC"/>
</dbReference>
<evidence type="ECO:0000256" key="3">
    <source>
        <dbReference type="ARBA" id="ARBA00019114"/>
    </source>
</evidence>
<evidence type="ECO:0000313" key="10">
    <source>
        <dbReference type="EMBL" id="MBO8431019.1"/>
    </source>
</evidence>
<dbReference type="GO" id="GO:0006260">
    <property type="term" value="P:DNA replication"/>
    <property type="evidence" value="ECO:0007669"/>
    <property type="project" value="UniProtKB-KW"/>
</dbReference>
<evidence type="ECO:0000259" key="9">
    <source>
        <dbReference type="SMART" id="SM00481"/>
    </source>
</evidence>
<dbReference type="InterPro" id="IPR016195">
    <property type="entry name" value="Pol/histidinol_Pase-like"/>
</dbReference>
<dbReference type="SUPFAM" id="SSF89550">
    <property type="entry name" value="PHP domain-like"/>
    <property type="match status" value="1"/>
</dbReference>
<dbReference type="InterPro" id="IPR004365">
    <property type="entry name" value="NA-bd_OB_tRNA"/>
</dbReference>
<dbReference type="Proteomes" id="UP000823632">
    <property type="component" value="Unassembled WGS sequence"/>
</dbReference>
<evidence type="ECO:0000313" key="11">
    <source>
        <dbReference type="Proteomes" id="UP000823632"/>
    </source>
</evidence>
<dbReference type="AlphaFoldDB" id="A0A9D9DNL2"/>
<dbReference type="CDD" id="cd04485">
    <property type="entry name" value="DnaE_OBF"/>
    <property type="match status" value="1"/>
</dbReference>
<dbReference type="CDD" id="cd12113">
    <property type="entry name" value="PHP_PolIIIA_DnaE3"/>
    <property type="match status" value="1"/>
</dbReference>
<dbReference type="Gene3D" id="1.10.150.870">
    <property type="match status" value="1"/>
</dbReference>
<dbReference type="InterPro" id="IPR003141">
    <property type="entry name" value="Pol/His_phosphatase_N"/>
</dbReference>
<organism evidence="10 11">
    <name type="scientific">Candidatus Scatousia excrementipullorum</name>
    <dbReference type="NCBI Taxonomy" id="2840936"/>
    <lineage>
        <taxon>Bacteria</taxon>
        <taxon>Candidatus Scatousia</taxon>
    </lineage>
</organism>
<dbReference type="SMART" id="SM00481">
    <property type="entry name" value="POLIIIAc"/>
    <property type="match status" value="1"/>
</dbReference>
<dbReference type="Gene3D" id="2.40.50.140">
    <property type="entry name" value="Nucleic acid-binding proteins"/>
    <property type="match status" value="1"/>
</dbReference>
<dbReference type="Pfam" id="PF02811">
    <property type="entry name" value="PHP"/>
    <property type="match status" value="1"/>
</dbReference>
<comment type="catalytic activity">
    <reaction evidence="8">
        <text>DNA(n) + a 2'-deoxyribonucleoside 5'-triphosphate = DNA(n+1) + diphosphate</text>
        <dbReference type="Rhea" id="RHEA:22508"/>
        <dbReference type="Rhea" id="RHEA-COMP:17339"/>
        <dbReference type="Rhea" id="RHEA-COMP:17340"/>
        <dbReference type="ChEBI" id="CHEBI:33019"/>
        <dbReference type="ChEBI" id="CHEBI:61560"/>
        <dbReference type="ChEBI" id="CHEBI:173112"/>
        <dbReference type="EC" id="2.7.7.7"/>
    </reaction>
</comment>
<evidence type="ECO:0000256" key="8">
    <source>
        <dbReference type="ARBA" id="ARBA00049244"/>
    </source>
</evidence>
<dbReference type="Gene3D" id="3.20.20.140">
    <property type="entry name" value="Metal-dependent hydrolases"/>
    <property type="match status" value="1"/>
</dbReference>
<dbReference type="EC" id="2.7.7.7" evidence="2"/>
<keyword evidence="4 10" id="KW-0808">Transferase</keyword>
<dbReference type="InterPro" id="IPR011708">
    <property type="entry name" value="DNA_pol3_alpha_NTPase_dom"/>
</dbReference>
<evidence type="ECO:0000256" key="7">
    <source>
        <dbReference type="ARBA" id="ARBA00022932"/>
    </source>
</evidence>
<dbReference type="Gene3D" id="1.10.10.1600">
    <property type="entry name" value="Bacterial DNA polymerase III alpha subunit, thumb domain"/>
    <property type="match status" value="1"/>
</dbReference>
<evidence type="ECO:0000256" key="6">
    <source>
        <dbReference type="ARBA" id="ARBA00022705"/>
    </source>
</evidence>
<dbReference type="PANTHER" id="PTHR32294">
    <property type="entry name" value="DNA POLYMERASE III SUBUNIT ALPHA"/>
    <property type="match status" value="1"/>
</dbReference>
<dbReference type="NCBIfam" id="NF004226">
    <property type="entry name" value="PRK05673.1"/>
    <property type="match status" value="1"/>
</dbReference>
<dbReference type="EMBL" id="JADIND010000141">
    <property type="protein sequence ID" value="MBO8431019.1"/>
    <property type="molecule type" value="Genomic_DNA"/>
</dbReference>
<dbReference type="InterPro" id="IPR029460">
    <property type="entry name" value="DNAPol_HHH"/>
</dbReference>
<dbReference type="GO" id="GO:0008408">
    <property type="term" value="F:3'-5' exonuclease activity"/>
    <property type="evidence" value="ECO:0007669"/>
    <property type="project" value="InterPro"/>
</dbReference>
<dbReference type="InterPro" id="IPR004013">
    <property type="entry name" value="PHP_dom"/>
</dbReference>
<accession>A0A9D9DNL2</accession>
<protein>
    <recommendedName>
        <fullName evidence="3">DNA polymerase III subunit alpha</fullName>
        <ecNumber evidence="2">2.7.7.7</ecNumber>
    </recommendedName>
</protein>
<dbReference type="Pfam" id="PF07733">
    <property type="entry name" value="DNA_pol3_alpha"/>
    <property type="match status" value="1"/>
</dbReference>
<dbReference type="Pfam" id="PF14579">
    <property type="entry name" value="HHH_6"/>
    <property type="match status" value="1"/>
</dbReference>
<dbReference type="NCBIfam" id="NF005298">
    <property type="entry name" value="PRK06826.1"/>
    <property type="match status" value="1"/>
</dbReference>
<keyword evidence="6" id="KW-0235">DNA replication</keyword>
<evidence type="ECO:0000256" key="1">
    <source>
        <dbReference type="ARBA" id="ARBA00004496"/>
    </source>
</evidence>
<dbReference type="PANTHER" id="PTHR32294:SF0">
    <property type="entry name" value="DNA POLYMERASE III SUBUNIT ALPHA"/>
    <property type="match status" value="1"/>
</dbReference>
<name>A0A9D9DNL2_9BACT</name>
<dbReference type="SUPFAM" id="SSF50249">
    <property type="entry name" value="Nucleic acid-binding proteins"/>
    <property type="match status" value="1"/>
</dbReference>
<dbReference type="GO" id="GO:0005737">
    <property type="term" value="C:cytoplasm"/>
    <property type="evidence" value="ECO:0007669"/>
    <property type="project" value="UniProtKB-SubCell"/>
</dbReference>
<dbReference type="Pfam" id="PF01336">
    <property type="entry name" value="tRNA_anti-codon"/>
    <property type="match status" value="1"/>
</dbReference>
<dbReference type="InterPro" id="IPR012340">
    <property type="entry name" value="NA-bd_OB-fold"/>
</dbReference>
<evidence type="ECO:0000256" key="2">
    <source>
        <dbReference type="ARBA" id="ARBA00012417"/>
    </source>
</evidence>
<dbReference type="NCBIfam" id="TIGR00594">
    <property type="entry name" value="polc"/>
    <property type="match status" value="1"/>
</dbReference>
<keyword evidence="7" id="KW-0239">DNA-directed DNA polymerase</keyword>
<dbReference type="InterPro" id="IPR041931">
    <property type="entry name" value="DNA_pol3_alpha_thumb_dom"/>
</dbReference>
<dbReference type="GO" id="GO:0003676">
    <property type="term" value="F:nucleic acid binding"/>
    <property type="evidence" value="ECO:0007669"/>
    <property type="project" value="InterPro"/>
</dbReference>
<comment type="subcellular location">
    <subcellularLocation>
        <location evidence="1">Cytoplasm</location>
    </subcellularLocation>
</comment>
<comment type="caution">
    <text evidence="10">The sequence shown here is derived from an EMBL/GenBank/DDBJ whole genome shotgun (WGS) entry which is preliminary data.</text>
</comment>
<evidence type="ECO:0000256" key="4">
    <source>
        <dbReference type="ARBA" id="ARBA00022679"/>
    </source>
</evidence>
<sequence>MSRPYVPLHVHSEYSLLDGAIRIKDLVNFAKENEMPAVALTDHGVMYGDMELYTTAKENGIKPILGCEFYVHDRDIEDRDKMHNPCYHLVLLAKDKAGYANLIKLVSTAWCKGRYMHPRINFELLKEHHEGLICLSACLGGEVLQNLLKNDYEAAKQTARRYKDLFGDDYYIELQDHGLDEQKRTNPELIKLAKELNLKMVITNDSHYLKREDADMHDTLLCMQTNSDKDDPNRFHFANNEFYVKTAEQLRDSFKWMDSQMFDECIQNTVDIAEKCHLMLELGKSPLPDYKVPQGHTIDSYLEYLVYEGCKKRYGEISPELKERIDYEIGVIEQMGFAAYFLITWDFIHYAKTHGIPVGPGRGSAAGSVVAYALEITDLDPIKHKLLFERFLNPERFTMPDIDIDFCIERRGEVIDYVTKKYGEDKVCQIITFGTYAAKAALKGICRILKVPFSESNKLASLVEPAIELAQATNPKAKTLKDAMQCDGSELKTLYDKDEQLPAGDPTEGKTVGIKKIVDLAIGIEGIKNNTGTHAAGVIIAPEPLDHILPVQPSKDGIVQTGYPPHDVTEVLSLLKMDFLGLRNLTTIYKTVDLIKQQQGIELKINDIPLDDKPVYDMLMTGDTDGVFQLESQGMKNLVKRLKPDVFEDLGALVALFRPGPLDSGMVDDFVERKHGRQAITYAHPLLEPVLKDTYGTIVYQEQIMQVFQVLADYTLGQADMVRRMMGKKKVDEMEKQKSKFIERSAQHGMTAKDAEALFNQILAFASYCFNRSHSAAYAFVAYQTAYLKCHYPVEYLSALLSSVAGDQEKTQLYIEEAQKKGIKVLPPDINHSQSTFTPDEGNIRFGLASIKQVGEGVIEEIIKEREANGPFKSIYDYIKRVDTKCSNKKTLEGLIKSGAFSSIEKSRRQLWDNIDYITATASKEAKQKESGQGSLFDLLGDSSVVDDAKFQLAGSDEEYDQRQIQLFEKEFLGFYVTSHPLSTIRDKLPFLMTHKISEIPELPNEKVVTICGLVTAVKQIPTKKDPTKFIRFVTVEDLTGKIDTIVFNGKIQEYGTYLEVEQRVIVSGKVNRRSDDDPPALIVDTVKPVDNSNIFTISINDDLKYEELVYLKNILCQFKGSDPVMLKVNDLGGSSKILSASMFWVETSNELVNKVTNAFNNRVSVNVRSLDSKDEETEEKIPA</sequence>
<gene>
    <name evidence="10" type="ORF">IAC76_06485</name>
</gene>
<proteinExistence type="predicted"/>
<evidence type="ECO:0000256" key="5">
    <source>
        <dbReference type="ARBA" id="ARBA00022695"/>
    </source>
</evidence>
<feature type="domain" description="Polymerase/histidinol phosphatase N-terminal" evidence="9">
    <location>
        <begin position="6"/>
        <end position="73"/>
    </location>
</feature>
<dbReference type="GO" id="GO:0003887">
    <property type="term" value="F:DNA-directed DNA polymerase activity"/>
    <property type="evidence" value="ECO:0007669"/>
    <property type="project" value="UniProtKB-KW"/>
</dbReference>
<dbReference type="InterPro" id="IPR040982">
    <property type="entry name" value="DNA_pol3_finger"/>
</dbReference>
<dbReference type="Pfam" id="PF17657">
    <property type="entry name" value="DNA_pol3_finger"/>
    <property type="match status" value="1"/>
</dbReference>